<evidence type="ECO:0000256" key="4">
    <source>
        <dbReference type="ARBA" id="ARBA00010617"/>
    </source>
</evidence>
<name>I1VJ28_DENPD</name>
<comment type="subcellular location">
    <subcellularLocation>
        <location evidence="3">Endoplasmic reticulum membrane</location>
        <topology evidence="3">Peripheral membrane protein</topology>
    </subcellularLocation>
    <subcellularLocation>
        <location evidence="2">Microsome membrane</location>
        <topology evidence="2">Peripheral membrane protein</topology>
    </subcellularLocation>
</comment>
<evidence type="ECO:0000256" key="3">
    <source>
        <dbReference type="ARBA" id="ARBA00004406"/>
    </source>
</evidence>
<evidence type="ECO:0000256" key="10">
    <source>
        <dbReference type="ARBA" id="ARBA00023004"/>
    </source>
</evidence>
<keyword evidence="13" id="KW-0812">Transmembrane</keyword>
<dbReference type="GO" id="GO:0005789">
    <property type="term" value="C:endoplasmic reticulum membrane"/>
    <property type="evidence" value="ECO:0007669"/>
    <property type="project" value="UniProtKB-SubCell"/>
</dbReference>
<proteinExistence type="evidence at transcript level"/>
<keyword evidence="9" id="KW-0560">Oxidoreductase</keyword>
<gene>
    <name evidence="14" type="primary">CYP393A1</name>
    <name evidence="15" type="synonym">109543510</name>
</gene>
<dbReference type="EMBL" id="JQ855649">
    <property type="protein sequence ID" value="AFI45012.1"/>
    <property type="molecule type" value="mRNA"/>
</dbReference>
<dbReference type="InterPro" id="IPR002401">
    <property type="entry name" value="Cyt_P450_E_grp-I"/>
</dbReference>
<dbReference type="InterPro" id="IPR001128">
    <property type="entry name" value="Cyt_P450"/>
</dbReference>
<keyword evidence="10" id="KW-0408">Iron</keyword>
<dbReference type="PANTHER" id="PTHR24292">
    <property type="entry name" value="CYTOCHROME P450"/>
    <property type="match status" value="1"/>
</dbReference>
<evidence type="ECO:0000256" key="7">
    <source>
        <dbReference type="ARBA" id="ARBA00022824"/>
    </source>
</evidence>
<evidence type="ECO:0000256" key="12">
    <source>
        <dbReference type="ARBA" id="ARBA00023136"/>
    </source>
</evidence>
<evidence type="ECO:0000256" key="11">
    <source>
        <dbReference type="ARBA" id="ARBA00023033"/>
    </source>
</evidence>
<keyword evidence="16" id="KW-1185">Reference proteome</keyword>
<dbReference type="EnsemblMetazoa" id="XM_019913251.1">
    <property type="protein sequence ID" value="XP_019768810.1"/>
    <property type="gene ID" value="LOC109543510"/>
</dbReference>
<feature type="transmembrane region" description="Helical" evidence="13">
    <location>
        <begin position="22"/>
        <end position="42"/>
    </location>
</feature>
<evidence type="ECO:0000256" key="8">
    <source>
        <dbReference type="ARBA" id="ARBA00022848"/>
    </source>
</evidence>
<comment type="similarity">
    <text evidence="4">Belongs to the cytochrome P450 family.</text>
</comment>
<accession>I1VJ28</accession>
<evidence type="ECO:0000256" key="2">
    <source>
        <dbReference type="ARBA" id="ARBA00004174"/>
    </source>
</evidence>
<reference evidence="14" key="1">
    <citation type="journal article" date="2012" name="Insect Biochem. Mol. Biol.">
        <title>Transcriptome and full-length cDNA resources for the mountain pine beetle, Dendroctonus ponderosae Hopkins, a major insect pest of pine forests.</title>
        <authorList>
            <person name="Keeling C.I."/>
            <person name="Henderson H."/>
            <person name="Li M."/>
            <person name="Yuen M."/>
            <person name="Clark E.L."/>
            <person name="Fraser J.D."/>
            <person name="Huber D.P."/>
            <person name="Liao N.Y."/>
            <person name="Roderick Docking T."/>
            <person name="Birol I."/>
            <person name="Chan S.K."/>
            <person name="Taylor G.A."/>
            <person name="Palmquist D."/>
            <person name="Jones S.J."/>
            <person name="Bohlmann J."/>
        </authorList>
    </citation>
    <scope>NUCLEOTIDE SEQUENCE</scope>
</reference>
<evidence type="ECO:0000256" key="1">
    <source>
        <dbReference type="ARBA" id="ARBA00001971"/>
    </source>
</evidence>
<comment type="cofactor">
    <cofactor evidence="1">
        <name>heme</name>
        <dbReference type="ChEBI" id="CHEBI:30413"/>
    </cofactor>
</comment>
<dbReference type="InterPro" id="IPR050476">
    <property type="entry name" value="Insect_CytP450_Detox"/>
</dbReference>
<dbReference type="Gene3D" id="1.10.630.10">
    <property type="entry name" value="Cytochrome P450"/>
    <property type="match status" value="1"/>
</dbReference>
<keyword evidence="12 13" id="KW-0472">Membrane</keyword>
<dbReference type="PANTHER" id="PTHR24292:SF54">
    <property type="entry name" value="CYP9F3-RELATED"/>
    <property type="match status" value="1"/>
</dbReference>
<dbReference type="InterPro" id="IPR036396">
    <property type="entry name" value="Cyt_P450_sf"/>
</dbReference>
<dbReference type="OrthoDB" id="1470350at2759"/>
<dbReference type="Proteomes" id="UP000019118">
    <property type="component" value="Unassembled WGS sequence"/>
</dbReference>
<reference evidence="15" key="3">
    <citation type="submission" date="2024-08" db="UniProtKB">
        <authorList>
            <consortium name="EnsemblMetazoa"/>
        </authorList>
    </citation>
    <scope>IDENTIFICATION</scope>
</reference>
<keyword evidence="6" id="KW-0479">Metal-binding</keyword>
<keyword evidence="11" id="KW-0503">Monooxygenase</keyword>
<dbReference type="GO" id="GO:0004497">
    <property type="term" value="F:monooxygenase activity"/>
    <property type="evidence" value="ECO:0007669"/>
    <property type="project" value="UniProtKB-KW"/>
</dbReference>
<evidence type="ECO:0000313" key="16">
    <source>
        <dbReference type="Proteomes" id="UP000019118"/>
    </source>
</evidence>
<keyword evidence="7" id="KW-0256">Endoplasmic reticulum</keyword>
<evidence type="ECO:0000313" key="14">
    <source>
        <dbReference type="EMBL" id="AFI45012.1"/>
    </source>
</evidence>
<evidence type="ECO:0000256" key="6">
    <source>
        <dbReference type="ARBA" id="ARBA00022723"/>
    </source>
</evidence>
<organism evidence="14">
    <name type="scientific">Dendroctonus ponderosae</name>
    <name type="common">Mountain pine beetle</name>
    <dbReference type="NCBI Taxonomy" id="77166"/>
    <lineage>
        <taxon>Eukaryota</taxon>
        <taxon>Metazoa</taxon>
        <taxon>Ecdysozoa</taxon>
        <taxon>Arthropoda</taxon>
        <taxon>Hexapoda</taxon>
        <taxon>Insecta</taxon>
        <taxon>Pterygota</taxon>
        <taxon>Neoptera</taxon>
        <taxon>Endopterygota</taxon>
        <taxon>Coleoptera</taxon>
        <taxon>Polyphaga</taxon>
        <taxon>Cucujiformia</taxon>
        <taxon>Curculionidae</taxon>
        <taxon>Scolytinae</taxon>
        <taxon>Dendroctonus</taxon>
    </lineage>
</organism>
<dbReference type="GO" id="GO:0005506">
    <property type="term" value="F:iron ion binding"/>
    <property type="evidence" value="ECO:0007669"/>
    <property type="project" value="InterPro"/>
</dbReference>
<dbReference type="PRINTS" id="PR00463">
    <property type="entry name" value="EP450I"/>
</dbReference>
<keyword evidence="5" id="KW-0349">Heme</keyword>
<feature type="transmembrane region" description="Helical" evidence="13">
    <location>
        <begin position="91"/>
        <end position="108"/>
    </location>
</feature>
<sequence>MSFSNICLSEPFTFLNHINPHYLFYSIIIGTFASLFGLVWILKTYTYFEKQKVTRGSLPKFPFGNFREIIKENTSLHTFLWKYYNKFKRKNLRFGGLFLLVRPVIVAVDPSAASNGTSLFPKECKLKPQEAAALLNHDVSNCFIKSFNSSVKAAIPETLLKSDAATVLKDYLLESTCLLFGFQAPQLVEEINELLEENFATSLKFYLRLCFPVLQKFQSPPKPHKRLLELMEARKKNDSEANDLIEAFTLLLNGSDYTVDDIAEEVFNAFLDTLSYSCSSLLFCFYELAINSETQQELIGEIRRFNQKNEALTCENLGRMEFLNATIKETFRKYPPVSTIIQQSKDLDWNPDKNGLILQSTLGIHRDPQFYTKPEAFEPDRFMDSIPVNEDTYLPFGVGAGSQLRMRLVSLQMALVLVGVFSHLKVGLRDGGAPFKYNSKLLYLSPSEGPHLEFSRI</sequence>
<evidence type="ECO:0000256" key="13">
    <source>
        <dbReference type="SAM" id="Phobius"/>
    </source>
</evidence>
<keyword evidence="8" id="KW-0492">Microsome</keyword>
<dbReference type="SUPFAM" id="SSF48264">
    <property type="entry name" value="Cytochrome P450"/>
    <property type="match status" value="1"/>
</dbReference>
<evidence type="ECO:0000256" key="5">
    <source>
        <dbReference type="ARBA" id="ARBA00022617"/>
    </source>
</evidence>
<reference evidence="16" key="2">
    <citation type="journal article" date="2013" name="Genome Biol.">
        <title>Draft genome of the mountain pine beetle, Dendroctonus ponderosae Hopkins, a major forest pest.</title>
        <authorList>
            <person name="Keeling C.I."/>
            <person name="Yuen M.M."/>
            <person name="Liao N.Y."/>
            <person name="Docking T.R."/>
            <person name="Chan S.K."/>
            <person name="Taylor G.A."/>
            <person name="Palmquist D.L."/>
            <person name="Jackman S.D."/>
            <person name="Nguyen A."/>
            <person name="Li M."/>
            <person name="Henderson H."/>
            <person name="Janes J.K."/>
            <person name="Zhao Y."/>
            <person name="Pandoh P."/>
            <person name="Moore R."/>
            <person name="Sperling F.A."/>
            <person name="Huber D.P."/>
            <person name="Birol I."/>
            <person name="Jones S.J."/>
            <person name="Bohlmann J."/>
        </authorList>
    </citation>
    <scope>NUCLEOTIDE SEQUENCE</scope>
</reference>
<evidence type="ECO:0000256" key="9">
    <source>
        <dbReference type="ARBA" id="ARBA00023002"/>
    </source>
</evidence>
<protein>
    <submittedName>
        <fullName evidence="14">Cytochrome P450 CYP393a1</fullName>
    </submittedName>
</protein>
<dbReference type="GO" id="GO:0016705">
    <property type="term" value="F:oxidoreductase activity, acting on paired donors, with incorporation or reduction of molecular oxygen"/>
    <property type="evidence" value="ECO:0007669"/>
    <property type="project" value="InterPro"/>
</dbReference>
<dbReference type="AlphaFoldDB" id="I1VJ28"/>
<dbReference type="Pfam" id="PF00067">
    <property type="entry name" value="p450"/>
    <property type="match status" value="1"/>
</dbReference>
<evidence type="ECO:0000313" key="15">
    <source>
        <dbReference type="EnsemblMetazoa" id="XP_019768810.1"/>
    </source>
</evidence>
<dbReference type="GO" id="GO:0020037">
    <property type="term" value="F:heme binding"/>
    <property type="evidence" value="ECO:0007669"/>
    <property type="project" value="InterPro"/>
</dbReference>
<keyword evidence="13" id="KW-1133">Transmembrane helix</keyword>